<dbReference type="Pfam" id="PF04096">
    <property type="entry name" value="Nucleoporin2"/>
    <property type="match status" value="1"/>
</dbReference>
<dbReference type="GO" id="GO:0005643">
    <property type="term" value="C:nuclear pore"/>
    <property type="evidence" value="ECO:0007669"/>
    <property type="project" value="UniProtKB-SubCell"/>
</dbReference>
<evidence type="ECO:0000256" key="10">
    <source>
        <dbReference type="SAM" id="MobiDB-lite"/>
    </source>
</evidence>
<comment type="caution">
    <text evidence="12">The sequence shown here is derived from an EMBL/GenBank/DDBJ whole genome shotgun (WGS) entry which is preliminary data.</text>
</comment>
<feature type="region of interest" description="Disordered" evidence="10">
    <location>
        <begin position="599"/>
        <end position="639"/>
    </location>
</feature>
<dbReference type="PANTHER" id="PTHR23198:SF6">
    <property type="entry name" value="NUCLEAR PORE COMPLEX PROTEIN NUP98-NUP96"/>
    <property type="match status" value="1"/>
</dbReference>
<evidence type="ECO:0000256" key="1">
    <source>
        <dbReference type="ARBA" id="ARBA00004567"/>
    </source>
</evidence>
<feature type="compositionally biased region" description="Polar residues" evidence="10">
    <location>
        <begin position="210"/>
        <end position="227"/>
    </location>
</feature>
<keyword evidence="7" id="KW-0811">Translocation</keyword>
<feature type="domain" description="Peptidase S59" evidence="11">
    <location>
        <begin position="767"/>
        <end position="905"/>
    </location>
</feature>
<comment type="similarity">
    <text evidence="2">Belongs to the nucleoporin GLFG family.</text>
</comment>
<accession>A0ABD3P6F5</accession>
<dbReference type="PANTHER" id="PTHR23198">
    <property type="entry name" value="NUCLEOPORIN"/>
    <property type="match status" value="1"/>
</dbReference>
<evidence type="ECO:0000256" key="7">
    <source>
        <dbReference type="ARBA" id="ARBA00023010"/>
    </source>
</evidence>
<dbReference type="EMBL" id="JALLPJ020000796">
    <property type="protein sequence ID" value="KAL3782716.1"/>
    <property type="molecule type" value="Genomic_DNA"/>
</dbReference>
<dbReference type="FunFam" id="1.10.10.2360:FF:000001">
    <property type="entry name" value="Nuclear pore complex protein Nup98-Nup96"/>
    <property type="match status" value="1"/>
</dbReference>
<dbReference type="Gene3D" id="1.25.40.690">
    <property type="match status" value="1"/>
</dbReference>
<dbReference type="Pfam" id="PF13634">
    <property type="entry name" value="Nucleoporin_FG"/>
    <property type="match status" value="3"/>
</dbReference>
<evidence type="ECO:0000256" key="6">
    <source>
        <dbReference type="ARBA" id="ARBA00022927"/>
    </source>
</evidence>
<sequence>MFGAPSSSPFGAPAPAPFGAPAASPFGSAPAPVFGAPAPAFGAAPAPSVFGAPAPSAFGAPAPAFGAPSAFGAPAPTTSVFGAPAPSVFGAPAPAFGAPAPATGLFGAPAPAVGGFGAAPAAGGFGMKPAGGGLFGAAPTPAPTTSIFGAPAPATGGLFGAPAPAPTGGLFGAPAPAAPAFGSPAPAFGASPTPAFGAPATSPFGAPATQASSGTLSVPFQPTSKQDGASNITLQSITAMAQYEQKSFEELRLEDYMAGNKGSQGQQQAAPVGGFGGFGAAPQPAPTTGLFGAPAPMGGGLFGAPAPAAGGLFGAPATAPAPAFGGFGAAPTPAPAFGAQPGLFGAPAPKPGGLFGSPAPAPAFGGFGSTTPAPAFGAPAPAAGGLFGAPAPAPAGGGLFGAPAPATGGLFGAPAAAPKPGGLFGCPAPAAGGLFGAPNPAPAGGLFGAPAAPAPAFGGGGGFGAPAVPTTPAAGGGLFGSAATPAPAGGLFGAPAPAPVGGLFGAPASAPVGGLFGAAPAAVPQPVAAPPVMPTPSADVLLAQQLATVENQKKQLELTEAWRGNPPSGSKVIATSLYDNPDRGWDSYSTQSALMSYRAPPRSAAKIRPRGFTPSKQSPITANALKSGGSKSSGSPILSPNRFIGSATKSLIIKPDSLTPKPKTRLLLTNGIPIESKDTPVANLENGRFESPRSFQYPTQDLQSPIPAATKPVDSVSPRDSSPAMNGNASPAHDFYRQVVGSPDSTGVPQVSTSPGAINRHVPNLTKAGYVVYPPISELAAMSEADLAAVSEFKVERPGYGSVEWDGAVDVRGVDLDSTVVIESKNVSVYDDAELNSNKPKQGSKLNRSAVITMHQIYPKSGAQSTAEAKEKFSKKIEKSTKKMGAELISYDADTGIWMFRVGHFSRYGLDDDDSDEEDESVMGINNTPSLATIEDDQNELGGASKFRAPNEDESTTGSAFTDDTSASEQVQTVDDDDDEEEELGEDAYAMMTEELVEYADALELQQFEHEQETLLFPNEAEAYNAEEIVDLPIAPVVRESPSAGAGICNQLLKKVGLTQTSSSIDYGLRMRRSFRVGWRPDGSFLHLNPTSDGKQILIQSKPVLSSREASNPIQLLKTHQNNSGPTDTEDDMPLYSLSRGSDSAIQEYIESSYSYSLRSATQKAVSSSFALIACLYGDDTSNGNISPSRRFEAVSTTWRRVVSDDVYKDIGIAQSRGDSHGAIFAAMSGGDLTKASSLAFEGGHSRLALMLASSGITAQPLFESQLEMWIESGAQSHIPKGIIRIFSLARGCVDTEENLFKADSRSYAIDWRRRLGMYLWSCHDQNETEVSILVKKYRADVSNGVAPSPLPIYVKNAHNNTTHTHKCVLYEILSKYSDDNTTTLASIVSPASHTKFHHDYFASFHLAAAMTAMTGSSLTLNEEYLIIDSISSQLIMSGSWEWAVYVTLSMIGNNTLPEHVVASRMMRAKSIISMFYTSNSSAKRSFLEKVGVPSEWFSAALAYRSANEGQVFAYVEHLMNFSVKQTLSAIESIIIPCYILGGEGSSDQLMNILHSIVSSASESDNFHDSWEATRLCKPIYDFLCISKDLEEMAALPSEDIEMHHDEIDNLIGAAAALQDSLSEYREICSEQPPLVKVPLNVSLAPCSVYLAEVIQKLANIQLQLLSLKNGTPFEVGESSSGLAFALNAGGLFETGEAPVDGSILRGVCERPDGITFSSTPISSGTMAICDMAAECEIPVDSNGVVSEV</sequence>
<feature type="region of interest" description="Disordered" evidence="10">
    <location>
        <begin position="694"/>
        <end position="732"/>
    </location>
</feature>
<dbReference type="Proteomes" id="UP001530400">
    <property type="component" value="Unassembled WGS sequence"/>
</dbReference>
<evidence type="ECO:0000313" key="12">
    <source>
        <dbReference type="EMBL" id="KAL3782716.1"/>
    </source>
</evidence>
<dbReference type="PROSITE" id="PS51434">
    <property type="entry name" value="NUP_C"/>
    <property type="match status" value="1"/>
</dbReference>
<dbReference type="Gene3D" id="1.10.10.2360">
    <property type="match status" value="1"/>
</dbReference>
<feature type="compositionally biased region" description="Acidic residues" evidence="10">
    <location>
        <begin position="911"/>
        <end position="921"/>
    </location>
</feature>
<dbReference type="Pfam" id="PF21240">
    <property type="entry name" value="Nup98_GLEBS"/>
    <property type="match status" value="1"/>
</dbReference>
<gene>
    <name evidence="12" type="ORF">ACHAWO_008297</name>
</gene>
<name>A0ABD3P6F5_9STRA</name>
<feature type="region of interest" description="Disordered" evidence="10">
    <location>
        <begin position="206"/>
        <end position="227"/>
    </location>
</feature>
<keyword evidence="3" id="KW-0813">Transport</keyword>
<dbReference type="InterPro" id="IPR036903">
    <property type="entry name" value="Nup98_auto-Pept-S59_dom_sf"/>
</dbReference>
<keyword evidence="9" id="KW-0539">Nucleus</keyword>
<evidence type="ECO:0000313" key="13">
    <source>
        <dbReference type="Proteomes" id="UP001530400"/>
    </source>
</evidence>
<dbReference type="GO" id="GO:0015031">
    <property type="term" value="P:protein transport"/>
    <property type="evidence" value="ECO:0007669"/>
    <property type="project" value="UniProtKB-KW"/>
</dbReference>
<keyword evidence="5" id="KW-0509">mRNA transport</keyword>
<keyword evidence="6" id="KW-0653">Protein transport</keyword>
<proteinExistence type="inferred from homology"/>
<dbReference type="FunFam" id="3.30.1610.10:FF:000008">
    <property type="entry name" value="Uncharacterized protein"/>
    <property type="match status" value="1"/>
</dbReference>
<feature type="compositionally biased region" description="Polar residues" evidence="10">
    <location>
        <begin position="694"/>
        <end position="703"/>
    </location>
</feature>
<evidence type="ECO:0000256" key="8">
    <source>
        <dbReference type="ARBA" id="ARBA00023132"/>
    </source>
</evidence>
<feature type="region of interest" description="Disordered" evidence="10">
    <location>
        <begin position="911"/>
        <end position="981"/>
    </location>
</feature>
<feature type="compositionally biased region" description="Polar residues" evidence="10">
    <location>
        <begin position="956"/>
        <end position="973"/>
    </location>
</feature>
<comment type="subcellular location">
    <subcellularLocation>
        <location evidence="1">Nucleus</location>
        <location evidence="1">Nuclear pore complex</location>
    </subcellularLocation>
</comment>
<dbReference type="SUPFAM" id="SSF82215">
    <property type="entry name" value="C-terminal autoproteolytic domain of nucleoporin nup98"/>
    <property type="match status" value="1"/>
</dbReference>
<evidence type="ECO:0000259" key="11">
    <source>
        <dbReference type="PROSITE" id="PS51434"/>
    </source>
</evidence>
<evidence type="ECO:0000256" key="5">
    <source>
        <dbReference type="ARBA" id="ARBA00022816"/>
    </source>
</evidence>
<feature type="compositionally biased region" description="Low complexity" evidence="10">
    <location>
        <begin position="712"/>
        <end position="723"/>
    </location>
</feature>
<keyword evidence="8" id="KW-0906">Nuclear pore complex</keyword>
<keyword evidence="13" id="KW-1185">Reference proteome</keyword>
<protein>
    <recommendedName>
        <fullName evidence="11">Peptidase S59 domain-containing protein</fullName>
    </recommendedName>
</protein>
<dbReference type="InterPro" id="IPR007230">
    <property type="entry name" value="Nup98_auto-Pept-S59_dom"/>
</dbReference>
<organism evidence="12 13">
    <name type="scientific">Cyclotella atomus</name>
    <dbReference type="NCBI Taxonomy" id="382360"/>
    <lineage>
        <taxon>Eukaryota</taxon>
        <taxon>Sar</taxon>
        <taxon>Stramenopiles</taxon>
        <taxon>Ochrophyta</taxon>
        <taxon>Bacillariophyta</taxon>
        <taxon>Coscinodiscophyceae</taxon>
        <taxon>Thalassiosirophycidae</taxon>
        <taxon>Stephanodiscales</taxon>
        <taxon>Stephanodiscaceae</taxon>
        <taxon>Cyclotella</taxon>
    </lineage>
</organism>
<dbReference type="GO" id="GO:0051028">
    <property type="term" value="P:mRNA transport"/>
    <property type="evidence" value="ECO:0007669"/>
    <property type="project" value="UniProtKB-KW"/>
</dbReference>
<evidence type="ECO:0000256" key="2">
    <source>
        <dbReference type="ARBA" id="ARBA00008926"/>
    </source>
</evidence>
<dbReference type="InterPro" id="IPR037665">
    <property type="entry name" value="Nucleoporin_S59-like"/>
</dbReference>
<feature type="compositionally biased region" description="Low complexity" evidence="10">
    <location>
        <begin position="626"/>
        <end position="635"/>
    </location>
</feature>
<dbReference type="Pfam" id="PF12110">
    <property type="entry name" value="Nup96"/>
    <property type="match status" value="1"/>
</dbReference>
<dbReference type="Gene3D" id="3.30.1610.10">
    <property type="entry name" value="Peptidase S59, nucleoporin"/>
    <property type="match status" value="1"/>
</dbReference>
<dbReference type="InterPro" id="IPR025574">
    <property type="entry name" value="Nucleoporin_FG_rpt"/>
</dbReference>
<evidence type="ECO:0000256" key="4">
    <source>
        <dbReference type="ARBA" id="ARBA00022813"/>
    </source>
</evidence>
<evidence type="ECO:0000256" key="3">
    <source>
        <dbReference type="ARBA" id="ARBA00022448"/>
    </source>
</evidence>
<evidence type="ECO:0000256" key="9">
    <source>
        <dbReference type="ARBA" id="ARBA00023242"/>
    </source>
</evidence>
<keyword evidence="4" id="KW-0068">Autocatalytic cleavage</keyword>
<dbReference type="InterPro" id="IPR021967">
    <property type="entry name" value="Nup98_C"/>
</dbReference>
<reference evidence="12 13" key="1">
    <citation type="submission" date="2024-10" db="EMBL/GenBank/DDBJ databases">
        <title>Updated reference genomes for cyclostephanoid diatoms.</title>
        <authorList>
            <person name="Roberts W.R."/>
            <person name="Alverson A.J."/>
        </authorList>
    </citation>
    <scope>NUCLEOTIDE SEQUENCE [LARGE SCALE GENOMIC DNA]</scope>
    <source>
        <strain evidence="12 13">AJA010-31</strain>
    </source>
</reference>